<gene>
    <name evidence="1" type="ORF">CGI_10014456</name>
</gene>
<evidence type="ECO:0000313" key="1">
    <source>
        <dbReference type="EMBL" id="EKC32041.1"/>
    </source>
</evidence>
<sequence>MALPLMVDYGVGYFRRFAYLPCYHRARKNLSFALVVTGNIGRMSDDQINENIHRLIGTNFDIMVYGNVLCGGFG</sequence>
<proteinExistence type="predicted"/>
<reference evidence="1" key="1">
    <citation type="journal article" date="2012" name="Nature">
        <title>The oyster genome reveals stress adaptation and complexity of shell formation.</title>
        <authorList>
            <person name="Zhang G."/>
            <person name="Fang X."/>
            <person name="Guo X."/>
            <person name="Li L."/>
            <person name="Luo R."/>
            <person name="Xu F."/>
            <person name="Yang P."/>
            <person name="Zhang L."/>
            <person name="Wang X."/>
            <person name="Qi H."/>
            <person name="Xiong Z."/>
            <person name="Que H."/>
            <person name="Xie Y."/>
            <person name="Holland P.W."/>
            <person name="Paps J."/>
            <person name="Zhu Y."/>
            <person name="Wu F."/>
            <person name="Chen Y."/>
            <person name="Wang J."/>
            <person name="Peng C."/>
            <person name="Meng J."/>
            <person name="Yang L."/>
            <person name="Liu J."/>
            <person name="Wen B."/>
            <person name="Zhang N."/>
            <person name="Huang Z."/>
            <person name="Zhu Q."/>
            <person name="Feng Y."/>
            <person name="Mount A."/>
            <person name="Hedgecock D."/>
            <person name="Xu Z."/>
            <person name="Liu Y."/>
            <person name="Domazet-Loso T."/>
            <person name="Du Y."/>
            <person name="Sun X."/>
            <person name="Zhang S."/>
            <person name="Liu B."/>
            <person name="Cheng P."/>
            <person name="Jiang X."/>
            <person name="Li J."/>
            <person name="Fan D."/>
            <person name="Wang W."/>
            <person name="Fu W."/>
            <person name="Wang T."/>
            <person name="Wang B."/>
            <person name="Zhang J."/>
            <person name="Peng Z."/>
            <person name="Li Y."/>
            <person name="Li N."/>
            <person name="Wang J."/>
            <person name="Chen M."/>
            <person name="He Y."/>
            <person name="Tan F."/>
            <person name="Song X."/>
            <person name="Zheng Q."/>
            <person name="Huang R."/>
            <person name="Yang H."/>
            <person name="Du X."/>
            <person name="Chen L."/>
            <person name="Yang M."/>
            <person name="Gaffney P.M."/>
            <person name="Wang S."/>
            <person name="Luo L."/>
            <person name="She Z."/>
            <person name="Ming Y."/>
            <person name="Huang W."/>
            <person name="Zhang S."/>
            <person name="Huang B."/>
            <person name="Zhang Y."/>
            <person name="Qu T."/>
            <person name="Ni P."/>
            <person name="Miao G."/>
            <person name="Wang J."/>
            <person name="Wang Q."/>
            <person name="Steinberg C.E."/>
            <person name="Wang H."/>
            <person name="Li N."/>
            <person name="Qian L."/>
            <person name="Zhang G."/>
            <person name="Li Y."/>
            <person name="Yang H."/>
            <person name="Liu X."/>
            <person name="Wang J."/>
            <person name="Yin Y."/>
            <person name="Wang J."/>
        </authorList>
    </citation>
    <scope>NUCLEOTIDE SEQUENCE [LARGE SCALE GENOMIC DNA]</scope>
    <source>
        <strain evidence="1">05x7-T-G4-1.051#20</strain>
    </source>
</reference>
<dbReference type="HOGENOM" id="CLU_2690264_0_0_1"/>
<dbReference type="EMBL" id="JH815848">
    <property type="protein sequence ID" value="EKC32041.1"/>
    <property type="molecule type" value="Genomic_DNA"/>
</dbReference>
<name>K1RD39_MAGGI</name>
<dbReference type="InParanoid" id="K1RD39"/>
<protein>
    <submittedName>
        <fullName evidence="1">Uncharacterized protein</fullName>
    </submittedName>
</protein>
<organism evidence="1">
    <name type="scientific">Magallana gigas</name>
    <name type="common">Pacific oyster</name>
    <name type="synonym">Crassostrea gigas</name>
    <dbReference type="NCBI Taxonomy" id="29159"/>
    <lineage>
        <taxon>Eukaryota</taxon>
        <taxon>Metazoa</taxon>
        <taxon>Spiralia</taxon>
        <taxon>Lophotrochozoa</taxon>
        <taxon>Mollusca</taxon>
        <taxon>Bivalvia</taxon>
        <taxon>Autobranchia</taxon>
        <taxon>Pteriomorphia</taxon>
        <taxon>Ostreida</taxon>
        <taxon>Ostreoidea</taxon>
        <taxon>Ostreidae</taxon>
        <taxon>Magallana</taxon>
    </lineage>
</organism>
<accession>K1RD39</accession>
<dbReference type="AlphaFoldDB" id="K1RD39"/>